<dbReference type="AlphaFoldDB" id="A0A9X2FHX8"/>
<proteinExistence type="predicted"/>
<keyword evidence="2" id="KW-1185">Reference proteome</keyword>
<reference evidence="1" key="1">
    <citation type="submission" date="2022-06" db="EMBL/GenBank/DDBJ databases">
        <title>Aeoliella straminimaris, a novel planctomycete from sediments.</title>
        <authorList>
            <person name="Vitorino I.R."/>
            <person name="Lage O.M."/>
        </authorList>
    </citation>
    <scope>NUCLEOTIDE SEQUENCE</scope>
    <source>
        <strain evidence="1">ICT_H6.2</strain>
    </source>
</reference>
<dbReference type="EMBL" id="JAMXLR010000055">
    <property type="protein sequence ID" value="MCO6045361.1"/>
    <property type="molecule type" value="Genomic_DNA"/>
</dbReference>
<dbReference type="SUPFAM" id="SSF52540">
    <property type="entry name" value="P-loop containing nucleoside triphosphate hydrolases"/>
    <property type="match status" value="1"/>
</dbReference>
<organism evidence="1 2">
    <name type="scientific">Aeoliella straminimaris</name>
    <dbReference type="NCBI Taxonomy" id="2954799"/>
    <lineage>
        <taxon>Bacteria</taxon>
        <taxon>Pseudomonadati</taxon>
        <taxon>Planctomycetota</taxon>
        <taxon>Planctomycetia</taxon>
        <taxon>Pirellulales</taxon>
        <taxon>Lacipirellulaceae</taxon>
        <taxon>Aeoliella</taxon>
    </lineage>
</organism>
<gene>
    <name evidence="1" type="ORF">NG895_15725</name>
</gene>
<evidence type="ECO:0000313" key="2">
    <source>
        <dbReference type="Proteomes" id="UP001155241"/>
    </source>
</evidence>
<dbReference type="RefSeq" id="WP_252853476.1">
    <property type="nucleotide sequence ID" value="NZ_JAMXLR010000055.1"/>
</dbReference>
<dbReference type="Proteomes" id="UP001155241">
    <property type="component" value="Unassembled WGS sequence"/>
</dbReference>
<accession>A0A9X2FHX8</accession>
<protein>
    <submittedName>
        <fullName evidence="1">Uncharacterized protein</fullName>
    </submittedName>
</protein>
<evidence type="ECO:0000313" key="1">
    <source>
        <dbReference type="EMBL" id="MCO6045361.1"/>
    </source>
</evidence>
<dbReference type="InterPro" id="IPR027417">
    <property type="entry name" value="P-loop_NTPase"/>
</dbReference>
<sequence length="288" mass="32989">MARIRRYLAGLVPRRIHPIGRRITRRYDQMLGHANSRNRRGVVLMLHIGRCGSTVLANMLHQNPEVYWDGKIHRIAQQLYGKRVADLDYARWTKEQFVISGSRYYGFEYKFLEDQYSAVLGTTTERFLAACEKIGVTHYIVLKRRNTLRHLISHYASKNRGNWHISPDGESRAQQFAIDCGCVTTGSAPGRTLMAYLQEVDHAYAKISTLLAEQNVLQIDYEEDIESCNANAAYQKVCEFLDITCCEVAVKNRKTNPFSPAQSLTNYSEVVGCLNGTAYEWMLEVHIE</sequence>
<comment type="caution">
    <text evidence="1">The sequence shown here is derived from an EMBL/GenBank/DDBJ whole genome shotgun (WGS) entry which is preliminary data.</text>
</comment>
<name>A0A9X2FHX8_9BACT</name>
<dbReference type="Gene3D" id="3.40.50.300">
    <property type="entry name" value="P-loop containing nucleotide triphosphate hydrolases"/>
    <property type="match status" value="1"/>
</dbReference>